<protein>
    <submittedName>
        <fullName evidence="3">Ala-tRNA(Pro) deacylase</fullName>
    </submittedName>
</protein>
<evidence type="ECO:0000313" key="4">
    <source>
        <dbReference type="Proteomes" id="UP000192936"/>
    </source>
</evidence>
<dbReference type="RefSeq" id="WP_085082208.1">
    <property type="nucleotide sequence ID" value="NZ_FXAK01000001.1"/>
</dbReference>
<dbReference type="CDD" id="cd04335">
    <property type="entry name" value="PrdX_deacylase"/>
    <property type="match status" value="1"/>
</dbReference>
<name>A0A1X7DL59_9PROT</name>
<evidence type="ECO:0000313" key="3">
    <source>
        <dbReference type="EMBL" id="SMF17385.1"/>
    </source>
</evidence>
<dbReference type="Proteomes" id="UP000192936">
    <property type="component" value="Unassembled WGS sequence"/>
</dbReference>
<comment type="similarity">
    <text evidence="1">Belongs to the PRORSD1 family.</text>
</comment>
<dbReference type="GO" id="GO:0002161">
    <property type="term" value="F:aminoacyl-tRNA deacylase activity"/>
    <property type="evidence" value="ECO:0007669"/>
    <property type="project" value="InterPro"/>
</dbReference>
<dbReference type="OrthoDB" id="5145315at2"/>
<gene>
    <name evidence="3" type="ORF">SAMN02982917_0655</name>
</gene>
<dbReference type="PANTHER" id="PTHR31423:SF3">
    <property type="entry name" value="PROLYL-TRNA SYNTHETASE ASSOCIATED DOMAIN-CONTAINING PROTEIN 1-RELATED"/>
    <property type="match status" value="1"/>
</dbReference>
<evidence type="ECO:0000259" key="2">
    <source>
        <dbReference type="Pfam" id="PF04073"/>
    </source>
</evidence>
<feature type="domain" description="YbaK/aminoacyl-tRNA synthetase-associated" evidence="2">
    <location>
        <begin position="37"/>
        <end position="160"/>
    </location>
</feature>
<reference evidence="3 4" key="1">
    <citation type="submission" date="2017-04" db="EMBL/GenBank/DDBJ databases">
        <authorList>
            <person name="Afonso C.L."/>
            <person name="Miller P.J."/>
            <person name="Scott M.A."/>
            <person name="Spackman E."/>
            <person name="Goraichik I."/>
            <person name="Dimitrov K.M."/>
            <person name="Suarez D.L."/>
            <person name="Swayne D.E."/>
        </authorList>
    </citation>
    <scope>NUCLEOTIDE SEQUENCE [LARGE SCALE GENOMIC DNA]</scope>
    <source>
        <strain evidence="3 4">A2P</strain>
    </source>
</reference>
<dbReference type="SUPFAM" id="SSF55826">
    <property type="entry name" value="YbaK/ProRS associated domain"/>
    <property type="match status" value="1"/>
</dbReference>
<dbReference type="FunFam" id="3.90.960.10:FF:000005">
    <property type="entry name" value="Putative prolyl-tRNA synthetase"/>
    <property type="match status" value="1"/>
</dbReference>
<organism evidence="3 4">
    <name type="scientific">Azospirillum oryzae</name>
    <dbReference type="NCBI Taxonomy" id="286727"/>
    <lineage>
        <taxon>Bacteria</taxon>
        <taxon>Pseudomonadati</taxon>
        <taxon>Pseudomonadota</taxon>
        <taxon>Alphaproteobacteria</taxon>
        <taxon>Rhodospirillales</taxon>
        <taxon>Azospirillaceae</taxon>
        <taxon>Azospirillum</taxon>
    </lineage>
</organism>
<dbReference type="AlphaFoldDB" id="A0A1X7DL59"/>
<dbReference type="Gene3D" id="3.90.960.10">
    <property type="entry name" value="YbaK/aminoacyl-tRNA synthetase-associated domain"/>
    <property type="match status" value="1"/>
</dbReference>
<sequence>MLDQTDTMQMHWREAGIPEDLCRELALASMPMRLHAHPPVRTVADAEEHWRSVPGVHTKNLLLKDAKGVLWLVVLPHDQSVNMKELAPVIGSAKLSFASPVTLEQVLSIEPGGVSPLALVADKERRVRLVLDRRVLAGDTVNFHPMTNRATLSMHPDDLSAFLARLGYEPTLVDLA</sequence>
<dbReference type="InterPro" id="IPR007214">
    <property type="entry name" value="YbaK/aa-tRNA-synth-assoc-dom"/>
</dbReference>
<dbReference type="InterPro" id="IPR040285">
    <property type="entry name" value="ProX/PRXD1"/>
</dbReference>
<accession>A0A1X7DL59</accession>
<dbReference type="InterPro" id="IPR036754">
    <property type="entry name" value="YbaK/aa-tRNA-synt-asso_dom_sf"/>
</dbReference>
<proteinExistence type="inferred from homology"/>
<dbReference type="PANTHER" id="PTHR31423">
    <property type="entry name" value="YBAK DOMAIN-CONTAINING PROTEIN"/>
    <property type="match status" value="1"/>
</dbReference>
<dbReference type="EMBL" id="FXAK01000001">
    <property type="protein sequence ID" value="SMF17385.1"/>
    <property type="molecule type" value="Genomic_DNA"/>
</dbReference>
<dbReference type="STRING" id="286727.SAMN02982917_0655"/>
<evidence type="ECO:0000256" key="1">
    <source>
        <dbReference type="ARBA" id="ARBA00010201"/>
    </source>
</evidence>
<dbReference type="Pfam" id="PF04073">
    <property type="entry name" value="tRNA_edit"/>
    <property type="match status" value="1"/>
</dbReference>